<reference evidence="4" key="1">
    <citation type="submission" date="2014-11" db="EMBL/GenBank/DDBJ databases">
        <authorList>
            <person name="Hornung B.V."/>
        </authorList>
    </citation>
    <scope>NUCLEOTIDE SEQUENCE</scope>
    <source>
        <strain evidence="4">INE</strain>
    </source>
</reference>
<dbReference type="CDD" id="cd00077">
    <property type="entry name" value="HDc"/>
    <property type="match status" value="1"/>
</dbReference>
<dbReference type="EMBL" id="LR746496">
    <property type="protein sequence ID" value="CAA7600240.1"/>
    <property type="molecule type" value="Genomic_DNA"/>
</dbReference>
<dbReference type="PANTHER" id="PTHR37294">
    <property type="entry name" value="3'-5' EXORIBONUCLEASE YHAM"/>
    <property type="match status" value="1"/>
</dbReference>
<dbReference type="AlphaFoldDB" id="A0A8S0X3N2"/>
<dbReference type="SMART" id="SM00471">
    <property type="entry name" value="HDc"/>
    <property type="match status" value="1"/>
</dbReference>
<feature type="domain" description="HD" evidence="2">
    <location>
        <begin position="161"/>
        <end position="281"/>
    </location>
</feature>
<evidence type="ECO:0000256" key="1">
    <source>
        <dbReference type="ARBA" id="ARBA00022801"/>
    </source>
</evidence>
<dbReference type="Proteomes" id="UP001071230">
    <property type="component" value="Unassembled WGS sequence"/>
</dbReference>
<dbReference type="SUPFAM" id="SSF50249">
    <property type="entry name" value="Nucleic acid-binding proteins"/>
    <property type="match status" value="1"/>
</dbReference>
<dbReference type="NCBIfam" id="TIGR00277">
    <property type="entry name" value="HDIG"/>
    <property type="match status" value="1"/>
</dbReference>
<reference evidence="3" key="2">
    <citation type="submission" date="2020-01" db="EMBL/GenBank/DDBJ databases">
        <authorList>
            <person name="Hornung B."/>
        </authorList>
    </citation>
    <scope>NUCLEOTIDE SEQUENCE</scope>
    <source>
        <strain evidence="3">PacBioINE</strain>
    </source>
</reference>
<dbReference type="EMBL" id="CDGJ01000134">
    <property type="protein sequence ID" value="CEJ09618.1"/>
    <property type="molecule type" value="Genomic_DNA"/>
</dbReference>
<sequence>MSMLKDCQAGEKFSGTVLVTEWKESPFRSKPGSFIVMTCQDSSGTLPAKLWETEARHFEWLREKDVFHIEASVSEYRGALELSVGSMRPAEAEEIDLTQLLMSSPLAEEILERRLQALRRTVRDESLSLLLNRILDHPEFGVLYRRAPAAVKIHQPYLRGLWEHSVAVTELALELAGSYSEVNTDLLTVGALLHDVGKIFEYNFERAVSYTTEGRLLGHILMGVDLISREIAAIPHFPPDVRTKLLHIIASHHGRYEWQSPRRPKSMEAIIIHYADALEAELWQFRRTKDENPDEEWSPYVRPMERYLYLGK</sequence>
<dbReference type="InterPro" id="IPR006674">
    <property type="entry name" value="HD_domain"/>
</dbReference>
<dbReference type="InterPro" id="IPR003607">
    <property type="entry name" value="HD/PDEase_dom"/>
</dbReference>
<dbReference type="Pfam" id="PF01966">
    <property type="entry name" value="HD"/>
    <property type="match status" value="1"/>
</dbReference>
<evidence type="ECO:0000313" key="3">
    <source>
        <dbReference type="EMBL" id="CAA7600240.1"/>
    </source>
</evidence>
<protein>
    <submittedName>
        <fullName evidence="4">3'-5' exoribonuclease YhaM</fullName>
    </submittedName>
    <submittedName>
        <fullName evidence="3">HD/PDEase domain protein</fullName>
    </submittedName>
</protein>
<organism evidence="3">
    <name type="scientific">Acididesulfobacillus acetoxydans</name>
    <dbReference type="NCBI Taxonomy" id="1561005"/>
    <lineage>
        <taxon>Bacteria</taxon>
        <taxon>Bacillati</taxon>
        <taxon>Bacillota</taxon>
        <taxon>Clostridia</taxon>
        <taxon>Eubacteriales</taxon>
        <taxon>Peptococcaceae</taxon>
        <taxon>Acididesulfobacillus</taxon>
    </lineage>
</organism>
<evidence type="ECO:0000313" key="4">
    <source>
        <dbReference type="EMBL" id="CEJ09618.1"/>
    </source>
</evidence>
<dbReference type="GO" id="GO:0031125">
    <property type="term" value="P:rRNA 3'-end processing"/>
    <property type="evidence" value="ECO:0007669"/>
    <property type="project" value="TreeGrafter"/>
</dbReference>
<dbReference type="RefSeq" id="WP_261487687.1">
    <property type="nucleotide sequence ID" value="NZ_CDGJ01000134.1"/>
</dbReference>
<keyword evidence="1" id="KW-0378">Hydrolase</keyword>
<dbReference type="InterPro" id="IPR006675">
    <property type="entry name" value="HDIG_dom"/>
</dbReference>
<dbReference type="Gene3D" id="1.10.3210.10">
    <property type="entry name" value="Hypothetical protein af1432"/>
    <property type="match status" value="1"/>
</dbReference>
<dbReference type="PANTHER" id="PTHR37294:SF1">
    <property type="entry name" value="3'-5' EXORIBONUCLEASE YHAM"/>
    <property type="match status" value="1"/>
</dbReference>
<evidence type="ECO:0000313" key="5">
    <source>
        <dbReference type="Proteomes" id="UP001071230"/>
    </source>
</evidence>
<gene>
    <name evidence="3" type="ORF">DEACI_0892</name>
    <name evidence="4" type="ORF">DEACI_4103</name>
</gene>
<dbReference type="Gene3D" id="2.40.50.140">
    <property type="entry name" value="Nucleic acid-binding proteins"/>
    <property type="match status" value="1"/>
</dbReference>
<name>A0A8S0X3N2_9FIRM</name>
<dbReference type="Proteomes" id="UP000836597">
    <property type="component" value="Chromosome"/>
</dbReference>
<evidence type="ECO:0000259" key="2">
    <source>
        <dbReference type="PROSITE" id="PS51831"/>
    </source>
</evidence>
<dbReference type="InterPro" id="IPR050798">
    <property type="entry name" value="YhaM_exoribonuc/phosphodiest"/>
</dbReference>
<dbReference type="KEGG" id="aacx:DEACI_0892"/>
<dbReference type="GO" id="GO:0016787">
    <property type="term" value="F:hydrolase activity"/>
    <property type="evidence" value="ECO:0007669"/>
    <property type="project" value="UniProtKB-KW"/>
</dbReference>
<dbReference type="PROSITE" id="PS51831">
    <property type="entry name" value="HD"/>
    <property type="match status" value="1"/>
</dbReference>
<dbReference type="InterPro" id="IPR012340">
    <property type="entry name" value="NA-bd_OB-fold"/>
</dbReference>
<proteinExistence type="predicted"/>
<accession>A0A8S0X3N2</accession>
<dbReference type="SUPFAM" id="SSF109604">
    <property type="entry name" value="HD-domain/PDEase-like"/>
    <property type="match status" value="1"/>
</dbReference>
<keyword evidence="5" id="KW-1185">Reference proteome</keyword>